<organism evidence="1 2">
    <name type="scientific">Muraenolepis orangiensis</name>
    <name type="common">Patagonian moray cod</name>
    <dbReference type="NCBI Taxonomy" id="630683"/>
    <lineage>
        <taxon>Eukaryota</taxon>
        <taxon>Metazoa</taxon>
        <taxon>Chordata</taxon>
        <taxon>Craniata</taxon>
        <taxon>Vertebrata</taxon>
        <taxon>Euteleostomi</taxon>
        <taxon>Actinopterygii</taxon>
        <taxon>Neopterygii</taxon>
        <taxon>Teleostei</taxon>
        <taxon>Neoteleostei</taxon>
        <taxon>Acanthomorphata</taxon>
        <taxon>Zeiogadaria</taxon>
        <taxon>Gadariae</taxon>
        <taxon>Gadiformes</taxon>
        <taxon>Muraenolepidoidei</taxon>
        <taxon>Muraenolepididae</taxon>
        <taxon>Muraenolepis</taxon>
    </lineage>
</organism>
<dbReference type="EMBL" id="JANIIK010000037">
    <property type="protein sequence ID" value="KAJ3611012.1"/>
    <property type="molecule type" value="Genomic_DNA"/>
</dbReference>
<keyword evidence="2" id="KW-1185">Reference proteome</keyword>
<sequence length="143" mass="15856">MLLAPGFLTDLMAKLNALNNQLQGKDRHLPHVISAVNVFKAKLGVWTTHLKNGRLTQFSKLEEMSQTIEDKNVSHPEQNWAHLEKGKEQSSTCVLTYPFKGFGPIMQEHVEAIGSGSGRSLPVNGTTERGLPLCAADLRRPRK</sequence>
<dbReference type="Proteomes" id="UP001148018">
    <property type="component" value="Unassembled WGS sequence"/>
</dbReference>
<dbReference type="AlphaFoldDB" id="A0A9Q0EUN9"/>
<dbReference type="PANTHER" id="PTHR45913:SF5">
    <property type="entry name" value="GENERAL TRANSCRIPTION FACTOR II-I REPEAT DOMAIN-CONTAINING PROTEIN 2A-LIKE PROTEIN"/>
    <property type="match status" value="1"/>
</dbReference>
<protein>
    <submittedName>
        <fullName evidence="1">Uncharacterized protein</fullName>
    </submittedName>
</protein>
<dbReference type="OrthoDB" id="536948at2759"/>
<evidence type="ECO:0000313" key="2">
    <source>
        <dbReference type="Proteomes" id="UP001148018"/>
    </source>
</evidence>
<comment type="caution">
    <text evidence="1">The sequence shown here is derived from an EMBL/GenBank/DDBJ whole genome shotgun (WGS) entry which is preliminary data.</text>
</comment>
<reference evidence="1" key="1">
    <citation type="submission" date="2022-07" db="EMBL/GenBank/DDBJ databases">
        <title>Chromosome-level genome of Muraenolepis orangiensis.</title>
        <authorList>
            <person name="Kim J."/>
        </authorList>
    </citation>
    <scope>NUCLEOTIDE SEQUENCE</scope>
    <source>
        <strain evidence="1">KU_S4_2022</strain>
        <tissue evidence="1">Muscle</tissue>
    </source>
</reference>
<accession>A0A9Q0EUN9</accession>
<name>A0A9Q0EUN9_9TELE</name>
<gene>
    <name evidence="1" type="ORF">NHX12_021028</name>
</gene>
<proteinExistence type="predicted"/>
<evidence type="ECO:0000313" key="1">
    <source>
        <dbReference type="EMBL" id="KAJ3611012.1"/>
    </source>
</evidence>
<dbReference type="PANTHER" id="PTHR45913">
    <property type="entry name" value="EPM2A-INTERACTING PROTEIN 1"/>
    <property type="match status" value="1"/>
</dbReference>